<keyword evidence="3" id="KW-1185">Reference proteome</keyword>
<evidence type="ECO:0000313" key="2">
    <source>
        <dbReference type="EMBL" id="GMN39212.1"/>
    </source>
</evidence>
<proteinExistence type="inferred from homology"/>
<dbReference type="InterPro" id="IPR003676">
    <property type="entry name" value="SAUR_fam"/>
</dbReference>
<dbReference type="PANTHER" id="PTHR31374">
    <property type="entry name" value="AUXIN-INDUCED PROTEIN-LIKE-RELATED"/>
    <property type="match status" value="1"/>
</dbReference>
<comment type="caution">
    <text evidence="2">The sequence shown here is derived from an EMBL/GenBank/DDBJ whole genome shotgun (WGS) entry which is preliminary data.</text>
</comment>
<dbReference type="GO" id="GO:0009733">
    <property type="term" value="P:response to auxin"/>
    <property type="evidence" value="ECO:0007669"/>
    <property type="project" value="InterPro"/>
</dbReference>
<dbReference type="AlphaFoldDB" id="A0AA87ZS68"/>
<sequence length="134" mass="15401">MCTRKHYVEERATTFLRLRLMIMAKLRKRFSHLAAAKELSGFDEDGELEVSTTSVPDDVKEGHFAVLAVKGSEKKRFVVKLEYLNCPEFLSLLEQAEEEYGFEQTGVLVAPCSPHELQKILGRHDRDKRLYLGE</sequence>
<protein>
    <submittedName>
        <fullName evidence="2">Uncharacterized protein</fullName>
    </submittedName>
</protein>
<dbReference type="PANTHER" id="PTHR31374:SF19">
    <property type="entry name" value="F8A24.8 PROTEIN"/>
    <property type="match status" value="1"/>
</dbReference>
<gene>
    <name evidence="2" type="ORF">TIFTF001_008439</name>
</gene>
<dbReference type="Gramene" id="FCD_00005296-RA">
    <property type="protein sequence ID" value="FCD_00005296-RA:cds"/>
    <property type="gene ID" value="FCD_00005296"/>
</dbReference>
<dbReference type="Pfam" id="PF02519">
    <property type="entry name" value="Auxin_inducible"/>
    <property type="match status" value="1"/>
</dbReference>
<evidence type="ECO:0000256" key="1">
    <source>
        <dbReference type="ARBA" id="ARBA00006974"/>
    </source>
</evidence>
<dbReference type="Proteomes" id="UP001187192">
    <property type="component" value="Unassembled WGS sequence"/>
</dbReference>
<organism evidence="2 3">
    <name type="scientific">Ficus carica</name>
    <name type="common">Common fig</name>
    <dbReference type="NCBI Taxonomy" id="3494"/>
    <lineage>
        <taxon>Eukaryota</taxon>
        <taxon>Viridiplantae</taxon>
        <taxon>Streptophyta</taxon>
        <taxon>Embryophyta</taxon>
        <taxon>Tracheophyta</taxon>
        <taxon>Spermatophyta</taxon>
        <taxon>Magnoliopsida</taxon>
        <taxon>eudicotyledons</taxon>
        <taxon>Gunneridae</taxon>
        <taxon>Pentapetalae</taxon>
        <taxon>rosids</taxon>
        <taxon>fabids</taxon>
        <taxon>Rosales</taxon>
        <taxon>Moraceae</taxon>
        <taxon>Ficeae</taxon>
        <taxon>Ficus</taxon>
    </lineage>
</organism>
<evidence type="ECO:0000313" key="3">
    <source>
        <dbReference type="Proteomes" id="UP001187192"/>
    </source>
</evidence>
<accession>A0AA87ZS68</accession>
<comment type="similarity">
    <text evidence="1">Belongs to the ARG7 family.</text>
</comment>
<dbReference type="EMBL" id="BTGU01000009">
    <property type="protein sequence ID" value="GMN39212.1"/>
    <property type="molecule type" value="Genomic_DNA"/>
</dbReference>
<reference evidence="2" key="1">
    <citation type="submission" date="2023-07" db="EMBL/GenBank/DDBJ databases">
        <title>draft genome sequence of fig (Ficus carica).</title>
        <authorList>
            <person name="Takahashi T."/>
            <person name="Nishimura K."/>
        </authorList>
    </citation>
    <scope>NUCLEOTIDE SEQUENCE</scope>
</reference>
<name>A0AA87ZS68_FICCA</name>